<dbReference type="EMBL" id="VOFY01000010">
    <property type="protein sequence ID" value="KAA8589031.1"/>
    <property type="molecule type" value="Genomic_DNA"/>
</dbReference>
<dbReference type="PRINTS" id="PR00380">
    <property type="entry name" value="KINESINHEAVY"/>
</dbReference>
<feature type="compositionally biased region" description="Basic residues" evidence="14">
    <location>
        <begin position="697"/>
        <end position="714"/>
    </location>
</feature>
<evidence type="ECO:0000256" key="10">
    <source>
        <dbReference type="ARBA" id="ARBA00065526"/>
    </source>
</evidence>
<keyword evidence="4 11" id="KW-0547">Nucleotide-binding</keyword>
<keyword evidence="17" id="KW-1185">Reference proteome</keyword>
<feature type="coiled-coil region" evidence="13">
    <location>
        <begin position="486"/>
        <end position="605"/>
    </location>
</feature>
<dbReference type="GO" id="GO:0008017">
    <property type="term" value="F:microtubule binding"/>
    <property type="evidence" value="ECO:0007669"/>
    <property type="project" value="InterPro"/>
</dbReference>
<evidence type="ECO:0000256" key="3">
    <source>
        <dbReference type="ARBA" id="ARBA00022701"/>
    </source>
</evidence>
<evidence type="ECO:0000259" key="15">
    <source>
        <dbReference type="PROSITE" id="PS50067"/>
    </source>
</evidence>
<dbReference type="InterPro" id="IPR036961">
    <property type="entry name" value="Kinesin_motor_dom_sf"/>
</dbReference>
<evidence type="ECO:0000256" key="1">
    <source>
        <dbReference type="ARBA" id="ARBA00004245"/>
    </source>
</evidence>
<comment type="similarity">
    <text evidence="11 12">Belongs to the TRAFAC class myosin-kinesin ATPase superfamily. Kinesin family.</text>
</comment>
<evidence type="ECO:0000256" key="6">
    <source>
        <dbReference type="ARBA" id="ARBA00023054"/>
    </source>
</evidence>
<dbReference type="GO" id="GO:0005874">
    <property type="term" value="C:microtubule"/>
    <property type="evidence" value="ECO:0007669"/>
    <property type="project" value="UniProtKB-KW"/>
</dbReference>
<keyword evidence="3 12" id="KW-0493">Microtubule</keyword>
<dbReference type="GO" id="GO:0010970">
    <property type="term" value="P:transport along microtubule"/>
    <property type="evidence" value="ECO:0007669"/>
    <property type="project" value="UniProtKB-ARBA"/>
</dbReference>
<keyword evidence="6 13" id="KW-0175">Coiled coil</keyword>
<reference evidence="16 17" key="1">
    <citation type="submission" date="2019-08" db="EMBL/GenBank/DDBJ databases">
        <title>A chromosome-level genome assembly, high-density linkage maps, and genome scans reveal the genomic architecture of hybrid incompatibilities underlying speciation via character displacement in darters (Percidae: Etheostominae).</title>
        <authorList>
            <person name="Moran R.L."/>
            <person name="Catchen J.M."/>
            <person name="Fuller R.C."/>
        </authorList>
    </citation>
    <scope>NUCLEOTIDE SEQUENCE [LARGE SCALE GENOMIC DNA]</scope>
    <source>
        <strain evidence="16">EspeVRDwgs_2016</strain>
        <tissue evidence="16">Muscle</tissue>
    </source>
</reference>
<dbReference type="Proteomes" id="UP000327493">
    <property type="component" value="Chromosome 10"/>
</dbReference>
<protein>
    <recommendedName>
        <fullName evidence="12">Kinesin-like protein</fullName>
    </recommendedName>
</protein>
<dbReference type="GO" id="GO:0005829">
    <property type="term" value="C:cytosol"/>
    <property type="evidence" value="ECO:0007669"/>
    <property type="project" value="UniProtKB-ARBA"/>
</dbReference>
<keyword evidence="2" id="KW-0963">Cytoplasm</keyword>
<dbReference type="GO" id="GO:0003777">
    <property type="term" value="F:microtubule motor activity"/>
    <property type="evidence" value="ECO:0007669"/>
    <property type="project" value="InterPro"/>
</dbReference>
<evidence type="ECO:0000256" key="12">
    <source>
        <dbReference type="RuleBase" id="RU000394"/>
    </source>
</evidence>
<comment type="caution">
    <text evidence="16">The sequence shown here is derived from an EMBL/GenBank/DDBJ whole genome shotgun (WGS) entry which is preliminary data.</text>
</comment>
<dbReference type="GO" id="GO:0005524">
    <property type="term" value="F:ATP binding"/>
    <property type="evidence" value="ECO:0007669"/>
    <property type="project" value="UniProtKB-UniRule"/>
</dbReference>
<comment type="function">
    <text evidence="9">Microtubule-based anterograde translocator for membranous organelles. Plus end-directed microtubule sliding activity in vitro. Plays a role in primary cilia formation. Plays a role in centriole cohesion and subdistal appendage organization and function. Regulates the formation of the subdistal appendage via recruitment of DCTN1 to the centriole. Also required for ciliary basal feet formation and microtubule anchoring to mother centriole.</text>
</comment>
<keyword evidence="8" id="KW-0206">Cytoskeleton</keyword>
<evidence type="ECO:0000256" key="11">
    <source>
        <dbReference type="PROSITE-ProRule" id="PRU00283"/>
    </source>
</evidence>
<feature type="binding site" evidence="11">
    <location>
        <begin position="103"/>
        <end position="110"/>
    </location>
    <ligand>
        <name>ATP</name>
        <dbReference type="ChEBI" id="CHEBI:30616"/>
    </ligand>
</feature>
<proteinExistence type="inferred from homology"/>
<dbReference type="PANTHER" id="PTHR47968">
    <property type="entry name" value="CENTROMERE PROTEIN E"/>
    <property type="match status" value="1"/>
</dbReference>
<dbReference type="FunFam" id="3.40.850.10:FF:000028">
    <property type="entry name" value="Kinesin-like protein"/>
    <property type="match status" value="1"/>
</dbReference>
<feature type="region of interest" description="Disordered" evidence="14">
    <location>
        <begin position="687"/>
        <end position="726"/>
    </location>
</feature>
<keyword evidence="7 11" id="KW-0505">Motor protein</keyword>
<sequence>MPSNKLEKPDKQEVNDNVKVVVRCRPFNQKEKMMSHKQAVIVDENRGTITVNKLETPHEPPKTFTFDTVFGPDSKQLDVYNLTARPIIDSVLEGYNGTIFAYGQTGTGKTFTMEGVRAVPELRGIIPNSFAHVFGHIAKAEGDTRFLVRVSYLEIYNEEVRDLLGKDQMQRLEVKERPDVGVYIKDLSGYVVNNADDMDRIMTMGHKNRSVGATNMNEHSSRSHAIFTITIECSEKGVDGNQHVRMGKLHLVDLAGSERQGKTGATGQRLKEATKINLSLSTLGNVISALVDGKSTHVPYRNSKLTRLLQDSLGGNSKTMMCANIGPADYNYDETISTLRYANRAKNIKNKARINEDPKDALLRQFQKEIEELKKKLVEGEEISGSEGSGSEEMDEGDDEGGVAGEGRRKRREPTFYFKLCKLTALYLYLFVTVGFGGRGASSASFPDNGSSSNNSEFACSSSVPSPTETEGKPQNRRKKVSPDKMVEMQAKIEEERKALEAKLDMEEEERNKARAELEKREKDLLKAQQEHHLLLDKLSALEKKVIVGGVDLLAKAEEQEKLLQESNNELEERRRRAERLRRELEEKEQERLDIEEKYTSLQEEAQGKTKKLKKVWTMLMAAKSEEMIENYVHWNEDIGEWQLKCVAYTGNNMRKQTPAPDKKEKDPFEVDLSHVYLAYTEESMRQSLMKLERPRTSKSGKSGRPKTGRRKRSAKPDAVIESLLQ</sequence>
<evidence type="ECO:0000256" key="13">
    <source>
        <dbReference type="SAM" id="Coils"/>
    </source>
</evidence>
<evidence type="ECO:0000256" key="4">
    <source>
        <dbReference type="ARBA" id="ARBA00022741"/>
    </source>
</evidence>
<dbReference type="InterPro" id="IPR001752">
    <property type="entry name" value="Kinesin_motor_dom"/>
</dbReference>
<dbReference type="AlphaFoldDB" id="A0A5J5DBB1"/>
<dbReference type="SUPFAM" id="SSF52540">
    <property type="entry name" value="P-loop containing nucleoside triphosphate hydrolases"/>
    <property type="match status" value="1"/>
</dbReference>
<evidence type="ECO:0000256" key="14">
    <source>
        <dbReference type="SAM" id="MobiDB-lite"/>
    </source>
</evidence>
<evidence type="ECO:0000256" key="9">
    <source>
        <dbReference type="ARBA" id="ARBA00058965"/>
    </source>
</evidence>
<dbReference type="InterPro" id="IPR027640">
    <property type="entry name" value="Kinesin-like_fam"/>
</dbReference>
<dbReference type="PROSITE" id="PS50067">
    <property type="entry name" value="KINESIN_MOTOR_2"/>
    <property type="match status" value="1"/>
</dbReference>
<dbReference type="CDD" id="cd01371">
    <property type="entry name" value="KISc_KIF3"/>
    <property type="match status" value="1"/>
</dbReference>
<dbReference type="GO" id="GO:0005814">
    <property type="term" value="C:centriole"/>
    <property type="evidence" value="ECO:0007669"/>
    <property type="project" value="UniProtKB-ARBA"/>
</dbReference>
<evidence type="ECO:0000313" key="16">
    <source>
        <dbReference type="EMBL" id="KAA8589031.1"/>
    </source>
</evidence>
<organism evidence="16 17">
    <name type="scientific">Etheostoma spectabile</name>
    <name type="common">orangethroat darter</name>
    <dbReference type="NCBI Taxonomy" id="54343"/>
    <lineage>
        <taxon>Eukaryota</taxon>
        <taxon>Metazoa</taxon>
        <taxon>Chordata</taxon>
        <taxon>Craniata</taxon>
        <taxon>Vertebrata</taxon>
        <taxon>Euteleostomi</taxon>
        <taxon>Actinopterygii</taxon>
        <taxon>Neopterygii</taxon>
        <taxon>Teleostei</taxon>
        <taxon>Neoteleostei</taxon>
        <taxon>Acanthomorphata</taxon>
        <taxon>Eupercaria</taxon>
        <taxon>Perciformes</taxon>
        <taxon>Percoidei</taxon>
        <taxon>Percidae</taxon>
        <taxon>Etheostomatinae</taxon>
        <taxon>Etheostoma</taxon>
    </lineage>
</organism>
<dbReference type="GO" id="GO:0016939">
    <property type="term" value="C:kinesin II complex"/>
    <property type="evidence" value="ECO:0007669"/>
    <property type="project" value="UniProtKB-ARBA"/>
</dbReference>
<feature type="compositionally biased region" description="Acidic residues" evidence="14">
    <location>
        <begin position="380"/>
        <end position="401"/>
    </location>
</feature>
<evidence type="ECO:0000256" key="8">
    <source>
        <dbReference type="ARBA" id="ARBA00023212"/>
    </source>
</evidence>
<accession>A0A5J5DBB1</accession>
<gene>
    <name evidence="16" type="ORF">FQN60_010376</name>
</gene>
<feature type="region of interest" description="Disordered" evidence="14">
    <location>
        <begin position="377"/>
        <end position="408"/>
    </location>
</feature>
<dbReference type="Gene3D" id="3.40.850.10">
    <property type="entry name" value="Kinesin motor domain"/>
    <property type="match status" value="1"/>
</dbReference>
<comment type="subcellular location">
    <subcellularLocation>
        <location evidence="1">Cytoplasm</location>
        <location evidence="1">Cytoskeleton</location>
    </subcellularLocation>
</comment>
<evidence type="ECO:0000313" key="17">
    <source>
        <dbReference type="Proteomes" id="UP000327493"/>
    </source>
</evidence>
<feature type="region of interest" description="Disordered" evidence="14">
    <location>
        <begin position="443"/>
        <end position="485"/>
    </location>
</feature>
<dbReference type="PANTHER" id="PTHR47968:SF63">
    <property type="entry name" value="KINESIN-LIKE PROTEIN"/>
    <property type="match status" value="1"/>
</dbReference>
<evidence type="ECO:0000256" key="7">
    <source>
        <dbReference type="ARBA" id="ARBA00023175"/>
    </source>
</evidence>
<keyword evidence="5 11" id="KW-0067">ATP-binding</keyword>
<feature type="domain" description="Kinesin motor" evidence="15">
    <location>
        <begin position="17"/>
        <end position="348"/>
    </location>
</feature>
<dbReference type="PROSITE" id="PS00411">
    <property type="entry name" value="KINESIN_MOTOR_1"/>
    <property type="match status" value="1"/>
</dbReference>
<dbReference type="Pfam" id="PF00225">
    <property type="entry name" value="Kinesin"/>
    <property type="match status" value="1"/>
</dbReference>
<name>A0A5J5DBB1_9PERO</name>
<dbReference type="GO" id="GO:0044877">
    <property type="term" value="F:protein-containing complex binding"/>
    <property type="evidence" value="ECO:0007669"/>
    <property type="project" value="UniProtKB-ARBA"/>
</dbReference>
<dbReference type="SMART" id="SM00129">
    <property type="entry name" value="KISc"/>
    <property type="match status" value="1"/>
</dbReference>
<evidence type="ECO:0000256" key="2">
    <source>
        <dbReference type="ARBA" id="ARBA00022490"/>
    </source>
</evidence>
<dbReference type="GO" id="GO:0000278">
    <property type="term" value="P:mitotic cell cycle"/>
    <property type="evidence" value="ECO:0007669"/>
    <property type="project" value="TreeGrafter"/>
</dbReference>
<dbReference type="GO" id="GO:0005929">
    <property type="term" value="C:cilium"/>
    <property type="evidence" value="ECO:0007669"/>
    <property type="project" value="UniProtKB-ARBA"/>
</dbReference>
<dbReference type="InterPro" id="IPR019821">
    <property type="entry name" value="Kinesin_motor_CS"/>
</dbReference>
<comment type="subunit">
    <text evidence="10">Heterodimer of KIF3A and KIF3B. Interacts with CIMAP3. Interacts with CLN3. Interacts with DCTN1. Interacts with FLCN. Interacts with AP3B1.</text>
</comment>
<evidence type="ECO:0000256" key="5">
    <source>
        <dbReference type="ARBA" id="ARBA00022840"/>
    </source>
</evidence>
<feature type="compositionally biased region" description="Low complexity" evidence="14">
    <location>
        <begin position="443"/>
        <end position="463"/>
    </location>
</feature>
<dbReference type="InterPro" id="IPR027417">
    <property type="entry name" value="P-loop_NTPase"/>
</dbReference>